<protein>
    <submittedName>
        <fullName evidence="2">Uncharacterized protein</fullName>
    </submittedName>
</protein>
<organism evidence="2 3">
    <name type="scientific">Phytophthora sojae (strain P6497)</name>
    <name type="common">Soybean stem and root rot agent</name>
    <name type="synonym">Phytophthora megasperma f. sp. glycines</name>
    <dbReference type="NCBI Taxonomy" id="1094619"/>
    <lineage>
        <taxon>Eukaryota</taxon>
        <taxon>Sar</taxon>
        <taxon>Stramenopiles</taxon>
        <taxon>Oomycota</taxon>
        <taxon>Peronosporomycetes</taxon>
        <taxon>Peronosporales</taxon>
        <taxon>Peronosporaceae</taxon>
        <taxon>Phytophthora</taxon>
    </lineage>
</organism>
<proteinExistence type="predicted"/>
<keyword evidence="3" id="KW-1185">Reference proteome</keyword>
<accession>G5A5K6</accession>
<sequence length="388" mass="40451">MGPRCYEWGGDNCGCFRWCINTTVNKATAKALKCDVDAAFNGQHELEIATEWSAASLYVIPRIATTNSYECFMCPVGDVAFASPSGIRCWLVRSGNTSAGAAAYPHIQSTNSAAGSEGAPIDLCRTSMTISAAIATVMKQPAQPVVKLTFVVTTTLKPMLLGIALLLFAGDPVDGVVVPMPPINRALSTLDCSPHKHRRSDGGEVKSGSAGTWRAWGWEWNSDIEGGGGCGTGSGGREAGSAGLVTGTEDRQADPGSRVYVGRGAVRYGNTAMSHGQWRKAGRRPSGEVVISLSGGGSHGGGNGASVGAVVGEVVGDRGTPRKAVGFRVVTAMALLILLPALVLRLVDLDLEAPPEKEVVSRAAISMLGVEEEAEVTPQDQKVPSVRK</sequence>
<gene>
    <name evidence="2" type="ORF">PHYSODRAFT_305556</name>
</gene>
<dbReference type="InParanoid" id="G5A5K6"/>
<feature type="region of interest" description="Disordered" evidence="1">
    <location>
        <begin position="228"/>
        <end position="256"/>
    </location>
</feature>
<dbReference type="GeneID" id="20642573"/>
<evidence type="ECO:0000256" key="1">
    <source>
        <dbReference type="SAM" id="MobiDB-lite"/>
    </source>
</evidence>
<reference evidence="2 3" key="1">
    <citation type="journal article" date="2006" name="Science">
        <title>Phytophthora genome sequences uncover evolutionary origins and mechanisms of pathogenesis.</title>
        <authorList>
            <person name="Tyler B.M."/>
            <person name="Tripathy S."/>
            <person name="Zhang X."/>
            <person name="Dehal P."/>
            <person name="Jiang R.H."/>
            <person name="Aerts A."/>
            <person name="Arredondo F.D."/>
            <person name="Baxter L."/>
            <person name="Bensasson D."/>
            <person name="Beynon J.L."/>
            <person name="Chapman J."/>
            <person name="Damasceno C.M."/>
            <person name="Dorrance A.E."/>
            <person name="Dou D."/>
            <person name="Dickerman A.W."/>
            <person name="Dubchak I.L."/>
            <person name="Garbelotto M."/>
            <person name="Gijzen M."/>
            <person name="Gordon S.G."/>
            <person name="Govers F."/>
            <person name="Grunwald N.J."/>
            <person name="Huang W."/>
            <person name="Ivors K.L."/>
            <person name="Jones R.W."/>
            <person name="Kamoun S."/>
            <person name="Krampis K."/>
            <person name="Lamour K.H."/>
            <person name="Lee M.K."/>
            <person name="McDonald W.H."/>
            <person name="Medina M."/>
            <person name="Meijer H.J."/>
            <person name="Nordberg E.K."/>
            <person name="Maclean D.J."/>
            <person name="Ospina-Giraldo M.D."/>
            <person name="Morris P.F."/>
            <person name="Phuntumart V."/>
            <person name="Putnam N.H."/>
            <person name="Rash S."/>
            <person name="Rose J.K."/>
            <person name="Sakihama Y."/>
            <person name="Salamov A.A."/>
            <person name="Savidor A."/>
            <person name="Scheuring C.F."/>
            <person name="Smith B.M."/>
            <person name="Sobral B.W."/>
            <person name="Terry A."/>
            <person name="Torto-Alalibo T.A."/>
            <person name="Win J."/>
            <person name="Xu Z."/>
            <person name="Zhang H."/>
            <person name="Grigoriev I.V."/>
            <person name="Rokhsar D.S."/>
            <person name="Boore J.L."/>
        </authorList>
    </citation>
    <scope>NUCLEOTIDE SEQUENCE [LARGE SCALE GENOMIC DNA]</scope>
    <source>
        <strain evidence="2 3">P6497</strain>
    </source>
</reference>
<dbReference type="RefSeq" id="XP_009535244.1">
    <property type="nucleotide sequence ID" value="XM_009536949.1"/>
</dbReference>
<evidence type="ECO:0000313" key="2">
    <source>
        <dbReference type="EMBL" id="EGZ08611.1"/>
    </source>
</evidence>
<evidence type="ECO:0000313" key="3">
    <source>
        <dbReference type="Proteomes" id="UP000002640"/>
    </source>
</evidence>
<feature type="compositionally biased region" description="Gly residues" evidence="1">
    <location>
        <begin position="228"/>
        <end position="238"/>
    </location>
</feature>
<dbReference type="Proteomes" id="UP000002640">
    <property type="component" value="Unassembled WGS sequence"/>
</dbReference>
<dbReference type="KEGG" id="psoj:PHYSODRAFT_305556"/>
<dbReference type="EMBL" id="JH159160">
    <property type="protein sequence ID" value="EGZ08611.1"/>
    <property type="molecule type" value="Genomic_DNA"/>
</dbReference>
<dbReference type="AlphaFoldDB" id="G5A5K6"/>
<name>G5A5K6_PHYSP</name>